<comment type="similarity">
    <text evidence="1">Belongs to the FAD-binding oxidoreductase/transferase type 4 family.</text>
</comment>
<dbReference type="InterPro" id="IPR006094">
    <property type="entry name" value="Oxid_FAD_bind_N"/>
</dbReference>
<reference evidence="4 5" key="1">
    <citation type="journal article" date="2019" name="Int. J. Syst. Evol. Microbiol.">
        <title>The Global Catalogue of Microorganisms (GCM) 10K type strain sequencing project: providing services to taxonomists for standard genome sequencing and annotation.</title>
        <authorList>
            <consortium name="The Broad Institute Genomics Platform"/>
            <consortium name="The Broad Institute Genome Sequencing Center for Infectious Disease"/>
            <person name="Wu L."/>
            <person name="Ma J."/>
        </authorList>
    </citation>
    <scope>NUCLEOTIDE SEQUENCE [LARGE SCALE GENOMIC DNA]</scope>
    <source>
        <strain evidence="4 5">RDMS1</strain>
    </source>
</reference>
<protein>
    <submittedName>
        <fullName evidence="4">FAD-dependent oxidoreductase</fullName>
    </submittedName>
</protein>
<organism evidence="4 5">
    <name type="scientific">Halocatena marina</name>
    <dbReference type="NCBI Taxonomy" id="2934937"/>
    <lineage>
        <taxon>Archaea</taxon>
        <taxon>Methanobacteriati</taxon>
        <taxon>Methanobacteriota</taxon>
        <taxon>Stenosarchaea group</taxon>
        <taxon>Halobacteria</taxon>
        <taxon>Halobacteriales</taxon>
        <taxon>Natronomonadaceae</taxon>
        <taxon>Halocatena</taxon>
    </lineage>
</organism>
<proteinExistence type="inferred from homology"/>
<dbReference type="PANTHER" id="PTHR46568:SF1">
    <property type="entry name" value="ALKYLDIHYDROXYACETONEPHOSPHATE SYNTHASE, PEROXISOMAL"/>
    <property type="match status" value="1"/>
</dbReference>
<dbReference type="InterPro" id="IPR016167">
    <property type="entry name" value="FAD-bd_PCMH_sub1"/>
</dbReference>
<dbReference type="Pfam" id="PF01565">
    <property type="entry name" value="FAD_binding_4"/>
    <property type="match status" value="1"/>
</dbReference>
<comment type="caution">
    <text evidence="4">The sequence shown here is derived from an EMBL/GenBank/DDBJ whole genome shotgun (WGS) entry which is preliminary data.</text>
</comment>
<name>A0ABD5YMA7_9EURY</name>
<evidence type="ECO:0000313" key="4">
    <source>
        <dbReference type="EMBL" id="MFC7190514.1"/>
    </source>
</evidence>
<dbReference type="EMBL" id="JBHTAX010000001">
    <property type="protein sequence ID" value="MFC7190514.1"/>
    <property type="molecule type" value="Genomic_DNA"/>
</dbReference>
<feature type="region of interest" description="Disordered" evidence="2">
    <location>
        <begin position="1"/>
        <end position="23"/>
    </location>
</feature>
<dbReference type="InterPro" id="IPR036318">
    <property type="entry name" value="FAD-bd_PCMH-like_sf"/>
</dbReference>
<feature type="domain" description="FAD linked oxidase N-terminal" evidence="3">
    <location>
        <begin position="101"/>
        <end position="146"/>
    </location>
</feature>
<evidence type="ECO:0000256" key="2">
    <source>
        <dbReference type="SAM" id="MobiDB-lite"/>
    </source>
</evidence>
<evidence type="ECO:0000259" key="3">
    <source>
        <dbReference type="Pfam" id="PF01565"/>
    </source>
</evidence>
<dbReference type="AlphaFoldDB" id="A0ABD5YMA7"/>
<evidence type="ECO:0000256" key="1">
    <source>
        <dbReference type="ARBA" id="ARBA00008000"/>
    </source>
</evidence>
<accession>A0ABD5YMA7</accession>
<dbReference type="InterPro" id="IPR025650">
    <property type="entry name" value="Alkyl-DHAP_Synthase"/>
</dbReference>
<dbReference type="Proteomes" id="UP001596417">
    <property type="component" value="Unassembled WGS sequence"/>
</dbReference>
<keyword evidence="5" id="KW-1185">Reference proteome</keyword>
<sequence length="176" mass="19664">MSDTNGREQSFWPWGYADRLPNDDDRRKLKARIENQLGFPERPMLDMPSFEDVALPDARINIPSDLESFCTRPKRARAHHTYGKAYRDLVRGFHCEFETPPDIVATPRDETDIETLLAWATTESIAVVPFGGGTSVVGGIECSGEGYGGVVTDGWVRVRPRLSSASEQLGTCDLFR</sequence>
<dbReference type="GeneID" id="76200130"/>
<dbReference type="Gene3D" id="3.30.43.10">
    <property type="entry name" value="Uridine Diphospho-n-acetylenolpyruvylglucosamine Reductase, domain 2"/>
    <property type="match status" value="1"/>
</dbReference>
<dbReference type="PANTHER" id="PTHR46568">
    <property type="entry name" value="ALKYLDIHYDROXYACETONEPHOSPHATE SYNTHASE, PEROXISOMAL"/>
    <property type="match status" value="1"/>
</dbReference>
<gene>
    <name evidence="4" type="ORF">ACFQL7_12100</name>
</gene>
<dbReference type="RefSeq" id="WP_264556052.1">
    <property type="nucleotide sequence ID" value="NZ_CP109979.1"/>
</dbReference>
<evidence type="ECO:0000313" key="5">
    <source>
        <dbReference type="Proteomes" id="UP001596417"/>
    </source>
</evidence>
<dbReference type="SUPFAM" id="SSF56176">
    <property type="entry name" value="FAD-binding/transporter-associated domain-like"/>
    <property type="match status" value="1"/>
</dbReference>